<name>A0A2U3ALK1_9BACL</name>
<evidence type="ECO:0000259" key="1">
    <source>
        <dbReference type="Pfam" id="PF07872"/>
    </source>
</evidence>
<proteinExistence type="predicted"/>
<reference evidence="2 3" key="1">
    <citation type="submission" date="2018-05" db="EMBL/GenBank/DDBJ databases">
        <title>Kurthia sibirica genome sequence.</title>
        <authorList>
            <person name="Maclea K.S."/>
            <person name="Goen A.E."/>
        </authorList>
    </citation>
    <scope>NUCLEOTIDE SEQUENCE [LARGE SCALE GENOMIC DNA]</scope>
    <source>
        <strain evidence="2 3">ATCC 49154</strain>
    </source>
</reference>
<dbReference type="EMBL" id="QFVR01000009">
    <property type="protein sequence ID" value="PWI25372.1"/>
    <property type="molecule type" value="Genomic_DNA"/>
</dbReference>
<feature type="domain" description="DUF1659" evidence="1">
    <location>
        <begin position="5"/>
        <end position="63"/>
    </location>
</feature>
<evidence type="ECO:0000313" key="3">
    <source>
        <dbReference type="Proteomes" id="UP000245938"/>
    </source>
</evidence>
<dbReference type="AlphaFoldDB" id="A0A2U3ALK1"/>
<dbReference type="RefSeq" id="WP_109306001.1">
    <property type="nucleotide sequence ID" value="NZ_BJUF01000033.1"/>
</dbReference>
<protein>
    <recommendedName>
        <fullName evidence="1">DUF1659 domain-containing protein</fullName>
    </recommendedName>
</protein>
<dbReference type="Proteomes" id="UP000245938">
    <property type="component" value="Unassembled WGS sequence"/>
</dbReference>
<comment type="caution">
    <text evidence="2">The sequence shown here is derived from an EMBL/GenBank/DDBJ whole genome shotgun (WGS) entry which is preliminary data.</text>
</comment>
<accession>A0A2U3ALK1</accession>
<dbReference type="Pfam" id="PF07872">
    <property type="entry name" value="DUF1659"/>
    <property type="match status" value="1"/>
</dbReference>
<sequence length="69" mass="7948">MPEIQKNDTSIKLHYLMNSDGENQRKKTRVYKHIKEDATIASLVNVKTAISSLSQISLVYSEKLTYKTF</sequence>
<dbReference type="InterPro" id="IPR012454">
    <property type="entry name" value="DUF1659"/>
</dbReference>
<gene>
    <name evidence="2" type="ORF">DEX24_08520</name>
</gene>
<keyword evidence="3" id="KW-1185">Reference proteome</keyword>
<evidence type="ECO:0000313" key="2">
    <source>
        <dbReference type="EMBL" id="PWI25372.1"/>
    </source>
</evidence>
<organism evidence="2 3">
    <name type="scientific">Kurthia sibirica</name>
    <dbReference type="NCBI Taxonomy" id="202750"/>
    <lineage>
        <taxon>Bacteria</taxon>
        <taxon>Bacillati</taxon>
        <taxon>Bacillota</taxon>
        <taxon>Bacilli</taxon>
        <taxon>Bacillales</taxon>
        <taxon>Caryophanaceae</taxon>
        <taxon>Kurthia</taxon>
    </lineage>
</organism>